<feature type="region of interest" description="Disordered" evidence="1">
    <location>
        <begin position="200"/>
        <end position="296"/>
    </location>
</feature>
<keyword evidence="4" id="KW-1185">Reference proteome</keyword>
<reference evidence="3" key="2">
    <citation type="submission" date="2023-05" db="EMBL/GenBank/DDBJ databases">
        <authorList>
            <consortium name="Lawrence Berkeley National Laboratory"/>
            <person name="Steindorff A."/>
            <person name="Hensen N."/>
            <person name="Bonometti L."/>
            <person name="Westerberg I."/>
            <person name="Brannstrom I.O."/>
            <person name="Guillou S."/>
            <person name="Cros-Aarteil S."/>
            <person name="Calhoun S."/>
            <person name="Haridas S."/>
            <person name="Kuo A."/>
            <person name="Mondo S."/>
            <person name="Pangilinan J."/>
            <person name="Riley R."/>
            <person name="Labutti K."/>
            <person name="Andreopoulos B."/>
            <person name="Lipzen A."/>
            <person name="Chen C."/>
            <person name="Yanf M."/>
            <person name="Daum C."/>
            <person name="Ng V."/>
            <person name="Clum A."/>
            <person name="Ohm R."/>
            <person name="Martin F."/>
            <person name="Silar P."/>
            <person name="Natvig D."/>
            <person name="Lalanne C."/>
            <person name="Gautier V."/>
            <person name="Ament-Velasquez S.L."/>
            <person name="Kruys A."/>
            <person name="Hutchinson M.I."/>
            <person name="Powell A.J."/>
            <person name="Barry K."/>
            <person name="Miller A.N."/>
            <person name="Grigoriev I.V."/>
            <person name="Debuchy R."/>
            <person name="Gladieux P."/>
            <person name="Thoren M.H."/>
            <person name="Johannesson H."/>
        </authorList>
    </citation>
    <scope>NUCLEOTIDE SEQUENCE</scope>
    <source>
        <strain evidence="3">CBS 538.74</strain>
    </source>
</reference>
<dbReference type="PANTHER" id="PTHR21354">
    <property type="entry name" value="ZINC FINGER PROTEIN 511"/>
    <property type="match status" value="1"/>
</dbReference>
<feature type="compositionally biased region" description="Low complexity" evidence="1">
    <location>
        <begin position="211"/>
        <end position="221"/>
    </location>
</feature>
<protein>
    <recommendedName>
        <fullName evidence="2">C2H2-type domain-containing protein</fullName>
    </recommendedName>
</protein>
<gene>
    <name evidence="3" type="ORF">C8A00DRAFT_13118</name>
</gene>
<reference evidence="3" key="1">
    <citation type="journal article" date="2023" name="Mol. Phylogenet. Evol.">
        <title>Genome-scale phylogeny and comparative genomics of the fungal order Sordariales.</title>
        <authorList>
            <person name="Hensen N."/>
            <person name="Bonometti L."/>
            <person name="Westerberg I."/>
            <person name="Brannstrom I.O."/>
            <person name="Guillou S."/>
            <person name="Cros-Aarteil S."/>
            <person name="Calhoun S."/>
            <person name="Haridas S."/>
            <person name="Kuo A."/>
            <person name="Mondo S."/>
            <person name="Pangilinan J."/>
            <person name="Riley R."/>
            <person name="LaButti K."/>
            <person name="Andreopoulos B."/>
            <person name="Lipzen A."/>
            <person name="Chen C."/>
            <person name="Yan M."/>
            <person name="Daum C."/>
            <person name="Ng V."/>
            <person name="Clum A."/>
            <person name="Steindorff A."/>
            <person name="Ohm R.A."/>
            <person name="Martin F."/>
            <person name="Silar P."/>
            <person name="Natvig D.O."/>
            <person name="Lalanne C."/>
            <person name="Gautier V."/>
            <person name="Ament-Velasquez S.L."/>
            <person name="Kruys A."/>
            <person name="Hutchinson M.I."/>
            <person name="Powell A.J."/>
            <person name="Barry K."/>
            <person name="Miller A.N."/>
            <person name="Grigoriev I.V."/>
            <person name="Debuchy R."/>
            <person name="Gladieux P."/>
            <person name="Hiltunen Thoren M."/>
            <person name="Johannesson H."/>
        </authorList>
    </citation>
    <scope>NUCLEOTIDE SEQUENCE</scope>
    <source>
        <strain evidence="3">CBS 538.74</strain>
    </source>
</reference>
<name>A0AAN6VQG5_9PEZI</name>
<feature type="compositionally biased region" description="Basic residues" evidence="1">
    <location>
        <begin position="286"/>
        <end position="296"/>
    </location>
</feature>
<sequence length="296" mass="32860">MKRSREPEEALPEATPTGQSTEDHGRLNRSTSGSGEGDGDGDASQPAAKIAELDLSDNDNNRDINMRCSLPPHREPVVFSSYSAYETHYRDQHTNRCAECRKNFPSALFLSLHIEETHDSFAQARKERGERTVSPEISSPCHAIQLADLSRQYSCFVEGCDRKCSTPQKRKMHLIDKHMYPKNFFFAITRDGIDGRRSLLLEGSRRRRRSSTSTATRPGSSKGQGQKPPVATTEKPAGSTDSGPAPQNPGPKSPEQPPDQPPDQEMEDLSNAMSSLRFVPMSVRFGRGKKSGFARR</sequence>
<dbReference type="InterPro" id="IPR039258">
    <property type="entry name" value="ZNF511"/>
</dbReference>
<dbReference type="Proteomes" id="UP001302745">
    <property type="component" value="Unassembled WGS sequence"/>
</dbReference>
<evidence type="ECO:0000313" key="3">
    <source>
        <dbReference type="EMBL" id="KAK4155908.1"/>
    </source>
</evidence>
<feature type="compositionally biased region" description="Pro residues" evidence="1">
    <location>
        <begin position="246"/>
        <end position="261"/>
    </location>
</feature>
<dbReference type="AlphaFoldDB" id="A0AAN6VQG5"/>
<dbReference type="EMBL" id="MU856878">
    <property type="protein sequence ID" value="KAK4155908.1"/>
    <property type="molecule type" value="Genomic_DNA"/>
</dbReference>
<evidence type="ECO:0000259" key="2">
    <source>
        <dbReference type="PROSITE" id="PS00028"/>
    </source>
</evidence>
<dbReference type="SMART" id="SM00355">
    <property type="entry name" value="ZnF_C2H2"/>
    <property type="match status" value="2"/>
</dbReference>
<dbReference type="PROSITE" id="PS00028">
    <property type="entry name" value="ZINC_FINGER_C2H2_1"/>
    <property type="match status" value="1"/>
</dbReference>
<accession>A0AAN6VQG5</accession>
<organism evidence="3 4">
    <name type="scientific">Chaetomidium leptoderma</name>
    <dbReference type="NCBI Taxonomy" id="669021"/>
    <lineage>
        <taxon>Eukaryota</taxon>
        <taxon>Fungi</taxon>
        <taxon>Dikarya</taxon>
        <taxon>Ascomycota</taxon>
        <taxon>Pezizomycotina</taxon>
        <taxon>Sordariomycetes</taxon>
        <taxon>Sordariomycetidae</taxon>
        <taxon>Sordariales</taxon>
        <taxon>Chaetomiaceae</taxon>
        <taxon>Chaetomidium</taxon>
    </lineage>
</organism>
<evidence type="ECO:0000313" key="4">
    <source>
        <dbReference type="Proteomes" id="UP001302745"/>
    </source>
</evidence>
<dbReference type="PANTHER" id="PTHR21354:SF0">
    <property type="entry name" value="ZINC FINGER PROTEIN 511"/>
    <property type="match status" value="1"/>
</dbReference>
<comment type="caution">
    <text evidence="3">The sequence shown here is derived from an EMBL/GenBank/DDBJ whole genome shotgun (WGS) entry which is preliminary data.</text>
</comment>
<dbReference type="InterPro" id="IPR013087">
    <property type="entry name" value="Znf_C2H2_type"/>
</dbReference>
<proteinExistence type="predicted"/>
<evidence type="ECO:0000256" key="1">
    <source>
        <dbReference type="SAM" id="MobiDB-lite"/>
    </source>
</evidence>
<feature type="region of interest" description="Disordered" evidence="1">
    <location>
        <begin position="1"/>
        <end position="61"/>
    </location>
</feature>
<feature type="domain" description="C2H2-type" evidence="2">
    <location>
        <begin position="97"/>
        <end position="118"/>
    </location>
</feature>